<protein>
    <submittedName>
        <fullName evidence="1">Uncharacterized protein</fullName>
    </submittedName>
</protein>
<comment type="caution">
    <text evidence="1">The sequence shown here is derived from an EMBL/GenBank/DDBJ whole genome shotgun (WGS) entry which is preliminary data.</text>
</comment>
<accession>A0ACB8UMG6</accession>
<proteinExistence type="predicted"/>
<gene>
    <name evidence="1" type="ORF">LOY88_006633</name>
</gene>
<name>A0ACB8UMG6_9EURO</name>
<dbReference type="EMBL" id="JALBCA010000181">
    <property type="protein sequence ID" value="KAI2381739.1"/>
    <property type="molecule type" value="Genomic_DNA"/>
</dbReference>
<reference evidence="1" key="1">
    <citation type="journal article" date="2022" name="bioRxiv">
        <title>Population genetic analysis of Ophidiomyces ophidiicola, the causative agent of snake fungal disease, indicates recent introductions to the USA.</title>
        <authorList>
            <person name="Ladner J.T."/>
            <person name="Palmer J.M."/>
            <person name="Ettinger C.L."/>
            <person name="Stajich J.E."/>
            <person name="Farrell T.M."/>
            <person name="Glorioso B.M."/>
            <person name="Lawson B."/>
            <person name="Price S.J."/>
            <person name="Stengle A.G."/>
            <person name="Grear D.A."/>
            <person name="Lorch J.M."/>
        </authorList>
    </citation>
    <scope>NUCLEOTIDE SEQUENCE</scope>
    <source>
        <strain evidence="1">NWHC 24266-5</strain>
    </source>
</reference>
<sequence>MAAVAGTRPGKPIVVGLYGVPGSGKSYLLKRLELALGQDVFAFFEGSKVIADIVPGGLDAFVKLGEEDKACWRERAIDSIKKKCADAGKVGVVAGHFMFWSENSSTGTVVCTSRDLDTFTHILYLDVPANVVAQRRSQDAERSRPNVSVLHLEQWQQAEKSQLRYSCRIHGILFMLLSAHQVAIDSVATLLNNFQRYNEKYNLSCAEKKLDDIMGTRHGLGTMLVLDADKTLAAEDASTLFWQTSSAHRKSGEECPLKLLFSSPLGYSYTAFQQATLLYEEATDDQSFETICQEAASAIRIYPEFKDLLNRLADNKHVGAVVVTCGLRRVWEIVLERAGLSRSVSVIGGGRLTDGLVVTPTVKGALIDRLRNVYRLHVWAFGDSPMDLSMLHKADQAVVVVGDKCNRSRSMESTLMHAIDAEGLQARQLLLPSTVCPRLDLVRLPLINLTDSEVINSIFRHYDKPSGLQVLHATDKSTAKLLMTPMRDAANAGPMLRGAHRRAGRFLATDLVADLIGLEEFPIRHVQGNQTNGHRLLHEKDTLIVPLMRGGEPMALGVHDAFPLAMFLHAHDPTDISSDHLRGKNTVILVDSVVNSGRSILEFAQHIRAVHLTIRLVVVAGVVQASAVSAEGSLTKALGADKHFSIVALRLSDNKFTGKGSTDTGNRLFNTVDLMAH</sequence>
<organism evidence="1">
    <name type="scientific">Ophidiomyces ophidiicola</name>
    <dbReference type="NCBI Taxonomy" id="1387563"/>
    <lineage>
        <taxon>Eukaryota</taxon>
        <taxon>Fungi</taxon>
        <taxon>Dikarya</taxon>
        <taxon>Ascomycota</taxon>
        <taxon>Pezizomycotina</taxon>
        <taxon>Eurotiomycetes</taxon>
        <taxon>Eurotiomycetidae</taxon>
        <taxon>Onygenales</taxon>
        <taxon>Onygenaceae</taxon>
        <taxon>Ophidiomyces</taxon>
    </lineage>
</organism>
<evidence type="ECO:0000313" key="1">
    <source>
        <dbReference type="EMBL" id="KAI2381739.1"/>
    </source>
</evidence>